<feature type="domain" description="HTH cro/C1-type" evidence="1">
    <location>
        <begin position="90"/>
        <end position="130"/>
    </location>
</feature>
<gene>
    <name evidence="2" type="ORF">I7X30_08255</name>
</gene>
<evidence type="ECO:0000313" key="2">
    <source>
        <dbReference type="EMBL" id="MBI1647047.1"/>
    </source>
</evidence>
<protein>
    <submittedName>
        <fullName evidence="2">Type II toxin-antitoxin system HicB family antitoxin</fullName>
    </submittedName>
</protein>
<evidence type="ECO:0000259" key="1">
    <source>
        <dbReference type="PROSITE" id="PS50943"/>
    </source>
</evidence>
<name>A0ABS0SND3_9FLAO</name>
<dbReference type="RefSeq" id="WP_198466706.1">
    <property type="nucleotide sequence ID" value="NZ_JAEFDB010000011.1"/>
</dbReference>
<comment type="caution">
    <text evidence="2">The sequence shown here is derived from an EMBL/GenBank/DDBJ whole genome shotgun (WGS) entry which is preliminary data.</text>
</comment>
<dbReference type="PROSITE" id="PS50943">
    <property type="entry name" value="HTH_CROC1"/>
    <property type="match status" value="1"/>
</dbReference>
<dbReference type="EMBL" id="JAEFDC010000006">
    <property type="protein sequence ID" value="MBI1647047.1"/>
    <property type="molecule type" value="Genomic_DNA"/>
</dbReference>
<dbReference type="CDD" id="cd00093">
    <property type="entry name" value="HTH_XRE"/>
    <property type="match status" value="1"/>
</dbReference>
<evidence type="ECO:0000313" key="3">
    <source>
        <dbReference type="Proteomes" id="UP000641139"/>
    </source>
</evidence>
<reference evidence="2 3" key="1">
    <citation type="journal article" date="2021" name="Int. J. Syst. Evol. Microbiol.">
        <title>Capnocytophaga periodontitidis sp. nov., isolated from subgingival plaque of periodontitis patient.</title>
        <authorList>
            <person name="Zhang Y."/>
            <person name="Qiao D."/>
            <person name="Shi W."/>
            <person name="Wu D."/>
            <person name="Cai M."/>
        </authorList>
    </citation>
    <scope>NUCLEOTIDE SEQUENCE [LARGE SCALE GENOMIC DNA]</scope>
    <source>
        <strain evidence="2 3">051621</strain>
    </source>
</reference>
<proteinExistence type="predicted"/>
<sequence length="136" mass="15654">MNKVKAFIERANDGSYSVYIDLDDKTLNYGIHGEGETVEEALADFKASYADIKTLYKEEGKPFVEATFEFLYDLPSFLQHYSNVFSYAGLSRLTGVNQSQLSQYVQGYRKPTKRTSMKIQEKLHSLSQELRQIQFV</sequence>
<keyword evidence="3" id="KW-1185">Reference proteome</keyword>
<dbReference type="Proteomes" id="UP000641139">
    <property type="component" value="Unassembled WGS sequence"/>
</dbReference>
<dbReference type="InterPro" id="IPR001387">
    <property type="entry name" value="Cro/C1-type_HTH"/>
</dbReference>
<organism evidence="2 3">
    <name type="scientific">Capnocytophaga periodontitidis</name>
    <dbReference type="NCBI Taxonomy" id="2795027"/>
    <lineage>
        <taxon>Bacteria</taxon>
        <taxon>Pseudomonadati</taxon>
        <taxon>Bacteroidota</taxon>
        <taxon>Flavobacteriia</taxon>
        <taxon>Flavobacteriales</taxon>
        <taxon>Flavobacteriaceae</taxon>
        <taxon>Capnocytophaga</taxon>
    </lineage>
</organism>
<accession>A0ABS0SND3</accession>